<keyword evidence="10" id="KW-0732">Signal</keyword>
<dbReference type="Gene3D" id="4.10.400.10">
    <property type="entry name" value="Low-density Lipoprotein Receptor"/>
    <property type="match status" value="2"/>
</dbReference>
<dbReference type="InterPro" id="IPR002172">
    <property type="entry name" value="LDrepeatLR_classA_rpt"/>
</dbReference>
<keyword evidence="3" id="KW-0812">Transmembrane</keyword>
<dbReference type="InterPro" id="IPR023415">
    <property type="entry name" value="LDLR_class-A_CS"/>
</dbReference>
<keyword evidence="7 9" id="KW-1015">Disulfide bond</keyword>
<dbReference type="CDD" id="cd00112">
    <property type="entry name" value="LDLa"/>
    <property type="match status" value="2"/>
</dbReference>
<dbReference type="PROSITE" id="PS50068">
    <property type="entry name" value="LDLRA_2"/>
    <property type="match status" value="2"/>
</dbReference>
<sequence>MEATRFALLVAIIGAVHAAPKERFMTPALAPTDKHECGYDQFQCNNGQCIPSYLVCDYYPNCDDGSDEENCDEYWCTFSYSDSDDYVTDEPSDYWTTEYASSEYTTDYVTDEPSDYWTTEYFSSDMYTTDYVTDDSSDYHACTDSYVYENECRDDQFRCNNGECIASYLVCDCYPNCVDGSDEAHCEDHYVTEEPSDYWTTEYSI</sequence>
<feature type="disulfide bond" evidence="9">
    <location>
        <begin position="37"/>
        <end position="49"/>
    </location>
</feature>
<feature type="disulfide bond" evidence="9">
    <location>
        <begin position="56"/>
        <end position="71"/>
    </location>
</feature>
<feature type="disulfide bond" evidence="9">
    <location>
        <begin position="159"/>
        <end position="177"/>
    </location>
</feature>
<evidence type="ECO:0000256" key="7">
    <source>
        <dbReference type="ARBA" id="ARBA00023157"/>
    </source>
</evidence>
<dbReference type="AlphaFoldDB" id="A0A8B7YWG1"/>
<feature type="chain" id="PRO_5034761808" evidence="10">
    <location>
        <begin position="19"/>
        <end position="205"/>
    </location>
</feature>
<dbReference type="GO" id="GO:0012505">
    <property type="term" value="C:endomembrane system"/>
    <property type="evidence" value="ECO:0007669"/>
    <property type="project" value="UniProtKB-SubCell"/>
</dbReference>
<dbReference type="InterPro" id="IPR050685">
    <property type="entry name" value="LDLR"/>
</dbReference>
<evidence type="ECO:0000256" key="5">
    <source>
        <dbReference type="ARBA" id="ARBA00022989"/>
    </source>
</evidence>
<evidence type="ECO:0000256" key="6">
    <source>
        <dbReference type="ARBA" id="ARBA00023136"/>
    </source>
</evidence>
<feature type="disulfide bond" evidence="9">
    <location>
        <begin position="44"/>
        <end position="62"/>
    </location>
</feature>
<dbReference type="PROSITE" id="PS01209">
    <property type="entry name" value="LDLRA_1"/>
    <property type="match status" value="2"/>
</dbReference>
<evidence type="ECO:0000256" key="4">
    <source>
        <dbReference type="ARBA" id="ARBA00022737"/>
    </source>
</evidence>
<dbReference type="OrthoDB" id="6076617at2759"/>
<comment type="subcellular location">
    <subcellularLocation>
        <location evidence="2">Endomembrane system</location>
    </subcellularLocation>
    <subcellularLocation>
        <location evidence="1">Membrane</location>
        <topology evidence="1">Single-pass membrane protein</topology>
    </subcellularLocation>
</comment>
<evidence type="ECO:0000313" key="11">
    <source>
        <dbReference type="Proteomes" id="UP000694845"/>
    </source>
</evidence>
<dbReference type="SUPFAM" id="SSF57424">
    <property type="entry name" value="LDL receptor-like module"/>
    <property type="match status" value="2"/>
</dbReference>
<feature type="signal peptide" evidence="10">
    <location>
        <begin position="1"/>
        <end position="18"/>
    </location>
</feature>
<dbReference type="GO" id="GO:0005886">
    <property type="term" value="C:plasma membrane"/>
    <property type="evidence" value="ECO:0007669"/>
    <property type="project" value="TreeGrafter"/>
</dbReference>
<dbReference type="PANTHER" id="PTHR24270">
    <property type="entry name" value="LOW-DENSITY LIPOPROTEIN RECEPTOR-RELATED"/>
    <property type="match status" value="1"/>
</dbReference>
<evidence type="ECO:0000256" key="2">
    <source>
        <dbReference type="ARBA" id="ARBA00004308"/>
    </source>
</evidence>
<keyword evidence="8" id="KW-0325">Glycoprotein</keyword>
<gene>
    <name evidence="12" type="primary">LOC110983055</name>
</gene>
<keyword evidence="6" id="KW-0472">Membrane</keyword>
<accession>A0A8B7YWG1</accession>
<dbReference type="GeneID" id="110983055"/>
<organism evidence="11 12">
    <name type="scientific">Acanthaster planci</name>
    <name type="common">Crown-of-thorns starfish</name>
    <dbReference type="NCBI Taxonomy" id="133434"/>
    <lineage>
        <taxon>Eukaryota</taxon>
        <taxon>Metazoa</taxon>
        <taxon>Echinodermata</taxon>
        <taxon>Eleutherozoa</taxon>
        <taxon>Asterozoa</taxon>
        <taxon>Asteroidea</taxon>
        <taxon>Valvatacea</taxon>
        <taxon>Valvatida</taxon>
        <taxon>Acanthasteridae</taxon>
        <taxon>Acanthaster</taxon>
    </lineage>
</organism>
<evidence type="ECO:0000256" key="10">
    <source>
        <dbReference type="SAM" id="SignalP"/>
    </source>
</evidence>
<evidence type="ECO:0000256" key="3">
    <source>
        <dbReference type="ARBA" id="ARBA00022692"/>
    </source>
</evidence>
<feature type="disulfide bond" evidence="9">
    <location>
        <begin position="171"/>
        <end position="186"/>
    </location>
</feature>
<evidence type="ECO:0000256" key="9">
    <source>
        <dbReference type="PROSITE-ProRule" id="PRU00124"/>
    </source>
</evidence>
<evidence type="ECO:0000256" key="1">
    <source>
        <dbReference type="ARBA" id="ARBA00004167"/>
    </source>
</evidence>
<dbReference type="SMART" id="SM00192">
    <property type="entry name" value="LDLa"/>
    <property type="match status" value="2"/>
</dbReference>
<keyword evidence="4" id="KW-0677">Repeat</keyword>
<dbReference type="KEGG" id="aplc:110983055"/>
<dbReference type="PRINTS" id="PR00261">
    <property type="entry name" value="LDLRECEPTOR"/>
</dbReference>
<keyword evidence="11" id="KW-1185">Reference proteome</keyword>
<proteinExistence type="predicted"/>
<dbReference type="FunFam" id="4.10.400.10:FF:000067">
    <property type="entry name" value="Serine peptidase inhibitor, Kunitz type 1"/>
    <property type="match status" value="1"/>
</dbReference>
<evidence type="ECO:0000256" key="8">
    <source>
        <dbReference type="ARBA" id="ARBA00023180"/>
    </source>
</evidence>
<feature type="disulfide bond" evidence="9">
    <location>
        <begin position="152"/>
        <end position="164"/>
    </location>
</feature>
<dbReference type="GO" id="GO:0016192">
    <property type="term" value="P:vesicle-mediated transport"/>
    <property type="evidence" value="ECO:0007669"/>
    <property type="project" value="UniProtKB-ARBA"/>
</dbReference>
<dbReference type="RefSeq" id="XP_022097653.1">
    <property type="nucleotide sequence ID" value="XM_022241961.1"/>
</dbReference>
<protein>
    <submittedName>
        <fullName evidence="12">Low-density lipoprotein receptor-like isoform X1</fullName>
    </submittedName>
</protein>
<dbReference type="InterPro" id="IPR036055">
    <property type="entry name" value="LDL_receptor-like_sf"/>
</dbReference>
<reference evidence="12" key="1">
    <citation type="submission" date="2025-08" db="UniProtKB">
        <authorList>
            <consortium name="RefSeq"/>
        </authorList>
    </citation>
    <scope>IDENTIFICATION</scope>
</reference>
<keyword evidence="5" id="KW-1133">Transmembrane helix</keyword>
<evidence type="ECO:0000313" key="12">
    <source>
        <dbReference type="RefSeq" id="XP_022097653.1"/>
    </source>
</evidence>
<dbReference type="Pfam" id="PF00057">
    <property type="entry name" value="Ldl_recept_a"/>
    <property type="match status" value="2"/>
</dbReference>
<name>A0A8B7YWG1_ACAPL</name>
<dbReference type="Proteomes" id="UP000694845">
    <property type="component" value="Unplaced"/>
</dbReference>